<gene>
    <name evidence="2" type="ORF">FLJC2902T_32250</name>
</gene>
<accession>V6SAI6</accession>
<feature type="transmembrane region" description="Helical" evidence="1">
    <location>
        <begin position="241"/>
        <end position="260"/>
    </location>
</feature>
<proteinExistence type="predicted"/>
<keyword evidence="3" id="KW-1185">Reference proteome</keyword>
<protein>
    <recommendedName>
        <fullName evidence="4">Transmembrane protein</fullName>
    </recommendedName>
</protein>
<dbReference type="RefSeq" id="WP_023580751.1">
    <property type="nucleotide sequence ID" value="NZ_AVGG01000045.1"/>
</dbReference>
<dbReference type="Proteomes" id="UP000018004">
    <property type="component" value="Unassembled WGS sequence"/>
</dbReference>
<keyword evidence="1" id="KW-0472">Membrane</keyword>
<sequence length="265" mass="31029">MKIKNIHNNTELSISYQEWKQNYLKNNKFINFEIINHSDILELHSFDEETGDPKFNQILDSKIAQKMATNEPQRFFTKKLEFNDYDENLLIHNNTKENTVSEKMIIKENEVIELFDKVLLFDKNDINFSFMKILQYFVDKKNLITLEEKISQFAELNGYVKPINSNKINYQLTQKGIDAKYLGGHIQYMENKFKKESNIKIENYIGGNNNGIQSSNSNFTNPTIENKQIKNPKNKASILEILSWIVGILIGLVGLYEFIIKKIID</sequence>
<keyword evidence="1" id="KW-0812">Transmembrane</keyword>
<dbReference type="PATRIC" id="fig|1341181.4.peg.3162"/>
<name>V6SAI6_9FLAO</name>
<dbReference type="EMBL" id="AVGG01000045">
    <property type="protein sequence ID" value="ESU23663.1"/>
    <property type="molecule type" value="Genomic_DNA"/>
</dbReference>
<organism evidence="2 3">
    <name type="scientific">Flavobacterium limnosediminis JC2902</name>
    <dbReference type="NCBI Taxonomy" id="1341181"/>
    <lineage>
        <taxon>Bacteria</taxon>
        <taxon>Pseudomonadati</taxon>
        <taxon>Bacteroidota</taxon>
        <taxon>Flavobacteriia</taxon>
        <taxon>Flavobacteriales</taxon>
        <taxon>Flavobacteriaceae</taxon>
        <taxon>Flavobacterium</taxon>
    </lineage>
</organism>
<reference evidence="2 3" key="1">
    <citation type="submission" date="2013-08" db="EMBL/GenBank/DDBJ databases">
        <title>Flavobacterium limnosediminis JC2902 genome sequencing.</title>
        <authorList>
            <person name="Lee K."/>
            <person name="Yi H."/>
            <person name="Park S."/>
            <person name="Chun J."/>
        </authorList>
    </citation>
    <scope>NUCLEOTIDE SEQUENCE [LARGE SCALE GENOMIC DNA]</scope>
    <source>
        <strain evidence="2 3">JC2902</strain>
    </source>
</reference>
<keyword evidence="1" id="KW-1133">Transmembrane helix</keyword>
<comment type="caution">
    <text evidence="2">The sequence shown here is derived from an EMBL/GenBank/DDBJ whole genome shotgun (WGS) entry which is preliminary data.</text>
</comment>
<evidence type="ECO:0000313" key="2">
    <source>
        <dbReference type="EMBL" id="ESU23663.1"/>
    </source>
</evidence>
<evidence type="ECO:0000313" key="3">
    <source>
        <dbReference type="Proteomes" id="UP000018004"/>
    </source>
</evidence>
<dbReference type="AlphaFoldDB" id="V6SAI6"/>
<evidence type="ECO:0000256" key="1">
    <source>
        <dbReference type="SAM" id="Phobius"/>
    </source>
</evidence>
<evidence type="ECO:0008006" key="4">
    <source>
        <dbReference type="Google" id="ProtNLM"/>
    </source>
</evidence>